<protein>
    <submittedName>
        <fullName evidence="2">Uncharacterized protein</fullName>
    </submittedName>
</protein>
<accession>A0A4S4N142</accession>
<feature type="chain" id="PRO_5020791399" evidence="1">
    <location>
        <begin position="24"/>
        <end position="151"/>
    </location>
</feature>
<organism evidence="2 3">
    <name type="scientific">Antrodiella citrinella</name>
    <dbReference type="NCBI Taxonomy" id="2447956"/>
    <lineage>
        <taxon>Eukaryota</taxon>
        <taxon>Fungi</taxon>
        <taxon>Dikarya</taxon>
        <taxon>Basidiomycota</taxon>
        <taxon>Agaricomycotina</taxon>
        <taxon>Agaricomycetes</taxon>
        <taxon>Polyporales</taxon>
        <taxon>Steccherinaceae</taxon>
        <taxon>Antrodiella</taxon>
    </lineage>
</organism>
<evidence type="ECO:0000313" key="3">
    <source>
        <dbReference type="Proteomes" id="UP000308730"/>
    </source>
</evidence>
<keyword evidence="3" id="KW-1185">Reference proteome</keyword>
<proteinExistence type="predicted"/>
<reference evidence="2 3" key="1">
    <citation type="submission" date="2019-02" db="EMBL/GenBank/DDBJ databases">
        <title>Genome sequencing of the rare red list fungi Antrodiella citrinella (Flaviporus citrinellus).</title>
        <authorList>
            <person name="Buettner E."/>
            <person name="Kellner H."/>
        </authorList>
    </citation>
    <scope>NUCLEOTIDE SEQUENCE [LARGE SCALE GENOMIC DNA]</scope>
    <source>
        <strain evidence="2 3">DSM 108506</strain>
    </source>
</reference>
<dbReference type="Proteomes" id="UP000308730">
    <property type="component" value="Unassembled WGS sequence"/>
</dbReference>
<comment type="caution">
    <text evidence="2">The sequence shown here is derived from an EMBL/GenBank/DDBJ whole genome shotgun (WGS) entry which is preliminary data.</text>
</comment>
<feature type="signal peptide" evidence="1">
    <location>
        <begin position="1"/>
        <end position="23"/>
    </location>
</feature>
<evidence type="ECO:0000313" key="2">
    <source>
        <dbReference type="EMBL" id="THH32005.1"/>
    </source>
</evidence>
<sequence length="151" mass="17633">MSSMLRIYLVTRLELYLVIYTLSFQEEAAVHVPPIVYVERYVQDLRRQYASLEETRDDVVEEIDHKARGLTVQRSRVRHYTNLLQTYSEDALTALKKVDVLTGRYEKERARIIALERLRTAINAPTCTPLRRTRSEADAILPPAPKRARFD</sequence>
<keyword evidence="1" id="KW-0732">Signal</keyword>
<evidence type="ECO:0000256" key="1">
    <source>
        <dbReference type="SAM" id="SignalP"/>
    </source>
</evidence>
<dbReference type="EMBL" id="SGPM01000032">
    <property type="protein sequence ID" value="THH32005.1"/>
    <property type="molecule type" value="Genomic_DNA"/>
</dbReference>
<dbReference type="AlphaFoldDB" id="A0A4S4N142"/>
<gene>
    <name evidence="2" type="ORF">EUX98_g2210</name>
</gene>
<name>A0A4S4N142_9APHY</name>